<protein>
    <submittedName>
        <fullName evidence="3">Aste57867_9083 protein</fullName>
    </submittedName>
</protein>
<feature type="transmembrane region" description="Helical" evidence="1">
    <location>
        <begin position="645"/>
        <end position="668"/>
    </location>
</feature>
<keyword evidence="4" id="KW-1185">Reference proteome</keyword>
<keyword evidence="1" id="KW-0472">Membrane</keyword>
<evidence type="ECO:0000313" key="4">
    <source>
        <dbReference type="Proteomes" id="UP000332933"/>
    </source>
</evidence>
<reference evidence="3 4" key="1">
    <citation type="submission" date="2019-03" db="EMBL/GenBank/DDBJ databases">
        <authorList>
            <person name="Gaulin E."/>
            <person name="Dumas B."/>
        </authorList>
    </citation>
    <scope>NUCLEOTIDE SEQUENCE [LARGE SCALE GENOMIC DNA]</scope>
    <source>
        <strain evidence="3">CBS 568.67</strain>
    </source>
</reference>
<feature type="transmembrane region" description="Helical" evidence="1">
    <location>
        <begin position="1666"/>
        <end position="1688"/>
    </location>
</feature>
<dbReference type="EMBL" id="CAADRA010005147">
    <property type="protein sequence ID" value="VFT85967.1"/>
    <property type="molecule type" value="Genomic_DNA"/>
</dbReference>
<sequence length="1779" mass="197716">MRVQPATRPTDYVLSVQPPSRLRVWHGCVYVALTLVLSCAYLAILRPAFSNDLWWPHYNTTTHQALLIDLFNLKLSTQATGAIDFTQPWATMAKSYTHPVSTTDVYPVYVRRLAYLELTSIEYAVVNLRTLSGAWSMWMGTQYCWVDLGREFEVAHTARRQARCADRYASNGAMYMETVLRNQNWDDFMANYGGDGGMFTVSVQAWLEQTPSGQRWLDATSSARQTTTLAQETLHWRAFNLTSFTLQWQNRAQPGISESVAVANALNMQQSVTLKNLPFVYGAWTSISMYWLPMDDLYILQSENRSFVRSAANSFLQPPTIISFEDQIGLQTPHGAYLHQLAAFRTLVGPFNSVDTYYVPIPVSVLTLVNAFQTTLHATLALLSLDTQQAVNAIQTFSLQSTPPQWLDSNRLFYGGNPMCLFGQAETYVQEAFNAYDSCVSQPPLIAYISAHSSVFAVLSVGRDPLALGMCTLSSVASSTCEGQLHTILNGLSSITEPLSNAMNQHIRPAVEAIEALNVSLMQFASNLDATNWTLLHHPLLADPTWAFYGWTFIYDWVQGRREVVSFEGDIETLVLISSVDTPQAYPSSTHPANAATKYIFTIVSYTTTVLLVVALLCLLCAIKVRFQVHGANLVWFNRVVGSIWIGRPLLFARGVTAILLLSTSPLQPHLDWSSQAQEHTRFQVIPRLWLWTLIIAGEATWVLYIVHDFFTVTFHNLTASYGPLSCFITWMALAALDLLDPVHSSATLERHCASFDMDKAIACTSGTFRIGSMDRVVVVLGIQGVACVLALVVAWKAKVGSEQPTQANRHELGVADYFFACNSATNFPATDHVSRILAGLIPFKWGNTVYIFDVKLWQLKTDSVVSTQFATVHINHDASSTRLSVHPKHVVKDVFGVTLDILGLIYAAMTLVGSVSYLEVSQVNLANDLFWASFNMTGAHTFFATWLNQQLILGLTNSTLPLNTDSINLAGSFDQATASVQAVVNFGALMHHSELISLETAIVGLRATDSCSVPWIFTPYCFVDFEQRWEMANSAGRQMRCQTMVHNGAVFLESVMRNIDFAAFYGCWGRAFDTAIGTELSSSTAGQGWLNMIASDVLLSATDEMSYWKAFNVANFDTQWQNFKVIGLVNSYSVVNMFGFSYPFTLQYQNSTFLDHQQTTFKMYWGLANDLFAISQNSSNVAGLSLVRSSPQFAFTNRSIQDILIQNGTLPGPLSSAFMIIHNVLGPFGSIDLRYIPCPEEAKSVVRDILSALRVALATNLDAQVKFSQIKTVSGAFVAIPRAWADINFIAMGGSPLCSTGTFSSSFPVVFGLAQLPSWNGICNAITLWSIEYLTRDVLVASTILANMTFASPTQIAATCALNVLYEQLCLEYVTQTVSFVSTYFSPMDLRDLESAATRAAIAIRALNIEFMQHGVVDANSPLQLYRINVLEMSEVDFAFFAWAMLVDWTLGFRETVAFEGDNSTMVLLTEYIVPLTQQVDANESQTVLSVYLRNVVLYVTYAMILIASLLLGYIVLARGVVEWLNLFLLERVGAFVWIGRPLLFVRSLTAVGLMSTSSLELTSNGYMSTFHVDNPPIYKTILAANEVAWMVSIVNDVVMAITQELTSKYAGLDSLLVWIITAALSFIFPVEHSVSIDKQCAVAQMDYQVVCTSGVITIGYVSRLTILAAIVLGVNGLSYAVARLWFQRRQSQPKVPFTSIFLYGGAENLFFKAKWIADDVYYMDRMSAVLNGILTIKSNHTIYGLDLKLWRVFHVTLHEEIRNHPITRNTLPISRRN</sequence>
<dbReference type="Proteomes" id="UP000332933">
    <property type="component" value="Unassembled WGS sequence"/>
</dbReference>
<feature type="transmembrane region" description="Helical" evidence="1">
    <location>
        <begin position="599"/>
        <end position="625"/>
    </location>
</feature>
<dbReference type="EMBL" id="VJMH01005126">
    <property type="protein sequence ID" value="KAF0700378.1"/>
    <property type="molecule type" value="Genomic_DNA"/>
</dbReference>
<reference evidence="2" key="2">
    <citation type="submission" date="2019-06" db="EMBL/GenBank/DDBJ databases">
        <title>Genomics analysis of Aphanomyces spp. identifies a new class of oomycete effector associated with host adaptation.</title>
        <authorList>
            <person name="Gaulin E."/>
        </authorList>
    </citation>
    <scope>NUCLEOTIDE SEQUENCE</scope>
    <source>
        <strain evidence="2">CBS 578.67</strain>
    </source>
</reference>
<proteinExistence type="predicted"/>
<feature type="transmembrane region" description="Helical" evidence="1">
    <location>
        <begin position="24"/>
        <end position="44"/>
    </location>
</feature>
<feature type="transmembrane region" description="Helical" evidence="1">
    <location>
        <begin position="777"/>
        <end position="796"/>
    </location>
</feature>
<accession>A0A485KM62</accession>
<dbReference type="OrthoDB" id="73766at2759"/>
<evidence type="ECO:0000313" key="2">
    <source>
        <dbReference type="EMBL" id="KAF0700378.1"/>
    </source>
</evidence>
<gene>
    <name evidence="3" type="primary">Aste57867_9083</name>
    <name evidence="2" type="ORF">As57867_009047</name>
    <name evidence="3" type="ORF">ASTE57867_9083</name>
</gene>
<keyword evidence="1" id="KW-0812">Transmembrane</keyword>
<evidence type="ECO:0000313" key="3">
    <source>
        <dbReference type="EMBL" id="VFT85967.1"/>
    </source>
</evidence>
<name>A0A485KM62_9STRA</name>
<feature type="transmembrane region" description="Helical" evidence="1">
    <location>
        <begin position="689"/>
        <end position="708"/>
    </location>
</feature>
<keyword evidence="1" id="KW-1133">Transmembrane helix</keyword>
<organism evidence="3 4">
    <name type="scientific">Aphanomyces stellatus</name>
    <dbReference type="NCBI Taxonomy" id="120398"/>
    <lineage>
        <taxon>Eukaryota</taxon>
        <taxon>Sar</taxon>
        <taxon>Stramenopiles</taxon>
        <taxon>Oomycota</taxon>
        <taxon>Saprolegniomycetes</taxon>
        <taxon>Saprolegniales</taxon>
        <taxon>Verrucalvaceae</taxon>
        <taxon>Aphanomyces</taxon>
    </lineage>
</organism>
<evidence type="ECO:0000256" key="1">
    <source>
        <dbReference type="SAM" id="Phobius"/>
    </source>
</evidence>
<feature type="transmembrane region" description="Helical" evidence="1">
    <location>
        <begin position="720"/>
        <end position="740"/>
    </location>
</feature>
<feature type="transmembrane region" description="Helical" evidence="1">
    <location>
        <begin position="1497"/>
        <end position="1518"/>
    </location>
</feature>
<feature type="transmembrane region" description="Helical" evidence="1">
    <location>
        <begin position="1612"/>
        <end position="1630"/>
    </location>
</feature>